<dbReference type="InterPro" id="IPR006056">
    <property type="entry name" value="RidA"/>
</dbReference>
<evidence type="ECO:0000313" key="2">
    <source>
        <dbReference type="EMBL" id="MSS35120.1"/>
    </source>
</evidence>
<proteinExistence type="inferred from homology"/>
<dbReference type="NCBIfam" id="TIGR00004">
    <property type="entry name" value="Rid family detoxifying hydrolase"/>
    <property type="match status" value="1"/>
</dbReference>
<gene>
    <name evidence="2" type="ORF">FYJ39_00635</name>
</gene>
<evidence type="ECO:0000256" key="1">
    <source>
        <dbReference type="ARBA" id="ARBA00010552"/>
    </source>
</evidence>
<dbReference type="InterPro" id="IPR006175">
    <property type="entry name" value="YjgF/YER057c/UK114"/>
</dbReference>
<protein>
    <submittedName>
        <fullName evidence="2">RidA family protein</fullName>
    </submittedName>
</protein>
<dbReference type="PANTHER" id="PTHR11803">
    <property type="entry name" value="2-IMINOBUTANOATE/2-IMINOPROPANOATE DEAMINASE RIDA"/>
    <property type="match status" value="1"/>
</dbReference>
<dbReference type="CDD" id="cd00448">
    <property type="entry name" value="YjgF_YER057c_UK114_family"/>
    <property type="match status" value="1"/>
</dbReference>
<dbReference type="Gene3D" id="3.30.1330.40">
    <property type="entry name" value="RutC-like"/>
    <property type="match status" value="1"/>
</dbReference>
<sequence>MIRKIHTDKAPAAIGPYVQAVATEEFLFTSGQIPVKPETGEVAGDTVEEQAEQVMRNVEAVLEAAGMGTGNVLKTTCFLADMKDFGAFNEVYGRHFTSCPARSCVAVKGLPKGVLCEMEVIAHK</sequence>
<dbReference type="InterPro" id="IPR035959">
    <property type="entry name" value="RutC-like_sf"/>
</dbReference>
<organism evidence="2 3">
    <name type="scientific">Clostridium porci</name>
    <dbReference type="NCBI Taxonomy" id="2605778"/>
    <lineage>
        <taxon>Bacteria</taxon>
        <taxon>Bacillati</taxon>
        <taxon>Bacillota</taxon>
        <taxon>Clostridia</taxon>
        <taxon>Eubacteriales</taxon>
        <taxon>Clostridiaceae</taxon>
        <taxon>Clostridium</taxon>
    </lineage>
</organism>
<dbReference type="FunFam" id="3.30.1330.40:FF:000001">
    <property type="entry name" value="L-PSP family endoribonuclease"/>
    <property type="match status" value="1"/>
</dbReference>
<comment type="caution">
    <text evidence="2">The sequence shown here is derived from an EMBL/GenBank/DDBJ whole genome shotgun (WGS) entry which is preliminary data.</text>
</comment>
<reference evidence="2 3" key="1">
    <citation type="submission" date="2019-08" db="EMBL/GenBank/DDBJ databases">
        <title>In-depth cultivation of the pig gut microbiome towards novel bacterial diversity and tailored functional studies.</title>
        <authorList>
            <person name="Wylensek D."/>
            <person name="Hitch T.C.A."/>
            <person name="Clavel T."/>
        </authorList>
    </citation>
    <scope>NUCLEOTIDE SEQUENCE [LARGE SCALE GENOMIC DNA]</scope>
    <source>
        <strain evidence="2 3">WCA-389-WT-23D1</strain>
    </source>
</reference>
<dbReference type="AlphaFoldDB" id="A0A7X2NI26"/>
<dbReference type="SUPFAM" id="SSF55298">
    <property type="entry name" value="YjgF-like"/>
    <property type="match status" value="1"/>
</dbReference>
<dbReference type="RefSeq" id="WP_154470537.1">
    <property type="nucleotide sequence ID" value="NZ_DBEWUL010000008.1"/>
</dbReference>
<dbReference type="Proteomes" id="UP000429958">
    <property type="component" value="Unassembled WGS sequence"/>
</dbReference>
<dbReference type="Pfam" id="PF01042">
    <property type="entry name" value="Ribonuc_L-PSP"/>
    <property type="match status" value="1"/>
</dbReference>
<accession>A0A7X2NI26</accession>
<dbReference type="GO" id="GO:0019239">
    <property type="term" value="F:deaminase activity"/>
    <property type="evidence" value="ECO:0007669"/>
    <property type="project" value="TreeGrafter"/>
</dbReference>
<comment type="similarity">
    <text evidence="1">Belongs to the RutC family.</text>
</comment>
<keyword evidence="3" id="KW-1185">Reference proteome</keyword>
<dbReference type="PANTHER" id="PTHR11803:SF59">
    <property type="entry name" value="ENDORIBONUCLEASE"/>
    <property type="match status" value="1"/>
</dbReference>
<dbReference type="EMBL" id="VUMD01000001">
    <property type="protein sequence ID" value="MSS35120.1"/>
    <property type="molecule type" value="Genomic_DNA"/>
</dbReference>
<name>A0A7X2NI26_9CLOT</name>
<evidence type="ECO:0000313" key="3">
    <source>
        <dbReference type="Proteomes" id="UP000429958"/>
    </source>
</evidence>
<dbReference type="GO" id="GO:0005829">
    <property type="term" value="C:cytosol"/>
    <property type="evidence" value="ECO:0007669"/>
    <property type="project" value="TreeGrafter"/>
</dbReference>